<name>A0A7S0S5V2_9CHLO</name>
<evidence type="ECO:0000313" key="1">
    <source>
        <dbReference type="EMBL" id="CAD8697432.1"/>
    </source>
</evidence>
<organism evidence="1">
    <name type="scientific">Mantoniella antarctica</name>
    <dbReference type="NCBI Taxonomy" id="81844"/>
    <lineage>
        <taxon>Eukaryota</taxon>
        <taxon>Viridiplantae</taxon>
        <taxon>Chlorophyta</taxon>
        <taxon>Mamiellophyceae</taxon>
        <taxon>Mamiellales</taxon>
        <taxon>Mamiellaceae</taxon>
        <taxon>Mantoniella</taxon>
    </lineage>
</organism>
<gene>
    <name evidence="1" type="ORF">MANT1106_LOCUS111</name>
</gene>
<accession>A0A7S0S5V2</accession>
<protein>
    <submittedName>
        <fullName evidence="1">Uncharacterized protein</fullName>
    </submittedName>
</protein>
<proteinExistence type="predicted"/>
<sequence length="118" mass="12620">MTRTRTRALVATVGSMVIAAPLVPLLRARIVVVHSSRRQRRGAGKPMLQMEVLDVGRGHLIDQKRENPGAPRVLVTSQRSCRYGGWRRTSGPVHQPAAACVVPIDSGGGHRKPDGGGG</sequence>
<reference evidence="1" key="1">
    <citation type="submission" date="2021-01" db="EMBL/GenBank/DDBJ databases">
        <authorList>
            <person name="Corre E."/>
            <person name="Pelletier E."/>
            <person name="Niang G."/>
            <person name="Scheremetjew M."/>
            <person name="Finn R."/>
            <person name="Kale V."/>
            <person name="Holt S."/>
            <person name="Cochrane G."/>
            <person name="Meng A."/>
            <person name="Brown T."/>
            <person name="Cohen L."/>
        </authorList>
    </citation>
    <scope>NUCLEOTIDE SEQUENCE</scope>
    <source>
        <strain evidence="1">SL-175</strain>
    </source>
</reference>
<dbReference type="EMBL" id="HBFC01000209">
    <property type="protein sequence ID" value="CAD8697432.1"/>
    <property type="molecule type" value="Transcribed_RNA"/>
</dbReference>
<dbReference type="AlphaFoldDB" id="A0A7S0S5V2"/>